<name>F9W4D6_TRYCI</name>
<keyword evidence="2" id="KW-1185">Reference proteome</keyword>
<proteinExistence type="predicted"/>
<evidence type="ECO:0000313" key="1">
    <source>
        <dbReference type="EMBL" id="CCD12027.1"/>
    </source>
</evidence>
<reference evidence="1 2" key="2">
    <citation type="journal article" date="2012" name="Proc. Natl. Acad. Sci. U.S.A.">
        <title>Antigenic diversity is generated by distinct evolutionary mechanisms in African trypanosome species.</title>
        <authorList>
            <person name="Jackson A.P."/>
            <person name="Berry A."/>
            <person name="Aslett M."/>
            <person name="Allison H.C."/>
            <person name="Burton P."/>
            <person name="Vavrova-Anderson J."/>
            <person name="Brown R."/>
            <person name="Browne H."/>
            <person name="Corton N."/>
            <person name="Hauser H."/>
            <person name="Gamble J."/>
            <person name="Gilderthorp R."/>
            <person name="Marcello L."/>
            <person name="McQuillan J."/>
            <person name="Otto T.D."/>
            <person name="Quail M.A."/>
            <person name="Sanders M.J."/>
            <person name="van Tonder A."/>
            <person name="Ginger M.L."/>
            <person name="Field M.C."/>
            <person name="Barry J.D."/>
            <person name="Hertz-Fowler C."/>
            <person name="Berriman M."/>
        </authorList>
    </citation>
    <scope>NUCLEOTIDE SEQUENCE [LARGE SCALE GENOMIC DNA]</scope>
    <source>
        <strain evidence="1 2">IL3000</strain>
    </source>
</reference>
<reference evidence="2" key="1">
    <citation type="submission" date="2011-07" db="EMBL/GenBank/DDBJ databases">
        <title>Divergent evolution of antigenic variation in African trypanosomes.</title>
        <authorList>
            <person name="Jackson A.P."/>
            <person name="Berry A."/>
            <person name="Allison H.C."/>
            <person name="Burton P."/>
            <person name="Anderson J."/>
            <person name="Aslett M."/>
            <person name="Brown R."/>
            <person name="Corton N."/>
            <person name="Harris D."/>
            <person name="Hauser H."/>
            <person name="Gamble J."/>
            <person name="Gilderthorp R."/>
            <person name="McQuillan J."/>
            <person name="Quail M.A."/>
            <person name="Sanders M."/>
            <person name="Van Tonder A."/>
            <person name="Ginger M.L."/>
            <person name="Donelson J.E."/>
            <person name="Field M.C."/>
            <person name="Barry J.D."/>
            <person name="Berriman M."/>
            <person name="Hertz-Fowler C."/>
        </authorList>
    </citation>
    <scope>NUCLEOTIDE SEQUENCE [LARGE SCALE GENOMIC DNA]</scope>
    <source>
        <strain evidence="2">IL3000</strain>
    </source>
</reference>
<evidence type="ECO:0000313" key="2">
    <source>
        <dbReference type="Proteomes" id="UP000000702"/>
    </source>
</evidence>
<dbReference type="AlphaFoldDB" id="F9W4D6"/>
<dbReference type="EMBL" id="CAEQ01000545">
    <property type="protein sequence ID" value="CCD12027.1"/>
    <property type="molecule type" value="Genomic_DNA"/>
</dbReference>
<dbReference type="Proteomes" id="UP000000702">
    <property type="component" value="Unassembled WGS sequence"/>
</dbReference>
<comment type="caution">
    <text evidence="1">The sequence shown here is derived from an EMBL/GenBank/DDBJ whole genome shotgun (WGS) entry which is preliminary data.</text>
</comment>
<organism evidence="1 2">
    <name type="scientific">Trypanosoma congolense (strain IL3000)</name>
    <dbReference type="NCBI Taxonomy" id="1068625"/>
    <lineage>
        <taxon>Eukaryota</taxon>
        <taxon>Discoba</taxon>
        <taxon>Euglenozoa</taxon>
        <taxon>Kinetoplastea</taxon>
        <taxon>Metakinetoplastina</taxon>
        <taxon>Trypanosomatida</taxon>
        <taxon>Trypanosomatidae</taxon>
        <taxon>Trypanosoma</taxon>
        <taxon>Nannomonas</taxon>
    </lineage>
</organism>
<accession>F9W4D6</accession>
<gene>
    <name evidence="1" type="ORF">TCIL3000_0_29470</name>
</gene>
<protein>
    <submittedName>
        <fullName evidence="1">WGS project CAEQ00000000 data, annotated contig 1173</fullName>
    </submittedName>
</protein>
<sequence length="160" mass="17994">MSPLNCWCIIITFYRIEKHYHDGLVQDASGDDINLDTVRPTSPVFGCPEALFLHDIKAAEHTFLQDIQPFERGYHNLLTPLGILDGSGWSLNRRGEHCAAVTSNRSSFKFLTEDIHETHVLPGFACIPKTLFRITVIAHHSEGRPPAYPVSFPLRLPITS</sequence>
<dbReference type="VEuPathDB" id="TriTrypDB:TcIL3000_0_29470"/>